<keyword evidence="5 7" id="KW-0472">Membrane</keyword>
<protein>
    <submittedName>
        <fullName evidence="8">APC family permease</fullName>
    </submittedName>
</protein>
<feature type="compositionally biased region" description="Basic and acidic residues" evidence="6">
    <location>
        <begin position="1"/>
        <end position="12"/>
    </location>
</feature>
<feature type="transmembrane region" description="Helical" evidence="7">
    <location>
        <begin position="183"/>
        <end position="201"/>
    </location>
</feature>
<evidence type="ECO:0000256" key="6">
    <source>
        <dbReference type="SAM" id="MobiDB-lite"/>
    </source>
</evidence>
<evidence type="ECO:0000256" key="7">
    <source>
        <dbReference type="SAM" id="Phobius"/>
    </source>
</evidence>
<feature type="transmembrane region" description="Helical" evidence="7">
    <location>
        <begin position="458"/>
        <end position="478"/>
    </location>
</feature>
<feature type="transmembrane region" description="Helical" evidence="7">
    <location>
        <begin position="393"/>
        <end position="413"/>
    </location>
</feature>
<feature type="transmembrane region" description="Helical" evidence="7">
    <location>
        <begin position="364"/>
        <end position="381"/>
    </location>
</feature>
<dbReference type="RefSeq" id="WP_161269799.1">
    <property type="nucleotide sequence ID" value="NZ_JAAGNC010000212.1"/>
</dbReference>
<keyword evidence="2" id="KW-1003">Cell membrane</keyword>
<dbReference type="PANTHER" id="PTHR42770">
    <property type="entry name" value="AMINO ACID TRANSPORTER-RELATED"/>
    <property type="match status" value="1"/>
</dbReference>
<evidence type="ECO:0000256" key="3">
    <source>
        <dbReference type="ARBA" id="ARBA00022692"/>
    </source>
</evidence>
<dbReference type="InterPro" id="IPR050367">
    <property type="entry name" value="APC_superfamily"/>
</dbReference>
<dbReference type="PANTHER" id="PTHR42770:SF16">
    <property type="entry name" value="AMINO ACID PERMEASE"/>
    <property type="match status" value="1"/>
</dbReference>
<dbReference type="Proteomes" id="UP000470404">
    <property type="component" value="Unassembled WGS sequence"/>
</dbReference>
<keyword evidence="3 7" id="KW-0812">Transmembrane</keyword>
<feature type="transmembrane region" description="Helical" evidence="7">
    <location>
        <begin position="260"/>
        <end position="283"/>
    </location>
</feature>
<evidence type="ECO:0000256" key="2">
    <source>
        <dbReference type="ARBA" id="ARBA00022475"/>
    </source>
</evidence>
<evidence type="ECO:0000313" key="9">
    <source>
        <dbReference type="Proteomes" id="UP000470404"/>
    </source>
</evidence>
<gene>
    <name evidence="8" type="ORF">G3I59_44190</name>
</gene>
<comment type="caution">
    <text evidence="8">The sequence shown here is derived from an EMBL/GenBank/DDBJ whole genome shotgun (WGS) entry which is preliminary data.</text>
</comment>
<comment type="subcellular location">
    <subcellularLocation>
        <location evidence="1">Cell membrane</location>
        <topology evidence="1">Multi-pass membrane protein</topology>
    </subcellularLocation>
</comment>
<proteinExistence type="predicted"/>
<evidence type="ECO:0000313" key="8">
    <source>
        <dbReference type="EMBL" id="NEC62420.1"/>
    </source>
</evidence>
<evidence type="ECO:0000256" key="5">
    <source>
        <dbReference type="ARBA" id="ARBA00023136"/>
    </source>
</evidence>
<evidence type="ECO:0000256" key="1">
    <source>
        <dbReference type="ARBA" id="ARBA00004651"/>
    </source>
</evidence>
<dbReference type="InterPro" id="IPR002293">
    <property type="entry name" value="AA/rel_permease1"/>
</dbReference>
<feature type="transmembrane region" description="Helical" evidence="7">
    <location>
        <begin position="116"/>
        <end position="137"/>
    </location>
</feature>
<dbReference type="Gene3D" id="1.20.1740.10">
    <property type="entry name" value="Amino acid/polyamine transporter I"/>
    <property type="match status" value="1"/>
</dbReference>
<keyword evidence="4 7" id="KW-1133">Transmembrane helix</keyword>
<dbReference type="EMBL" id="JAAGNC010000212">
    <property type="protein sequence ID" value="NEC62420.1"/>
    <property type="molecule type" value="Genomic_DNA"/>
</dbReference>
<feature type="transmembrane region" description="Helical" evidence="7">
    <location>
        <begin position="303"/>
        <end position="328"/>
    </location>
</feature>
<keyword evidence="9" id="KW-1185">Reference proteome</keyword>
<dbReference type="Pfam" id="PF13520">
    <property type="entry name" value="AA_permease_2"/>
    <property type="match status" value="1"/>
</dbReference>
<organism evidence="8 9">
    <name type="scientific">Amycolatopsis rubida</name>
    <dbReference type="NCBI Taxonomy" id="112413"/>
    <lineage>
        <taxon>Bacteria</taxon>
        <taxon>Bacillati</taxon>
        <taxon>Actinomycetota</taxon>
        <taxon>Actinomycetes</taxon>
        <taxon>Pseudonocardiales</taxon>
        <taxon>Pseudonocardiaceae</taxon>
        <taxon>Amycolatopsis</taxon>
    </lineage>
</organism>
<feature type="transmembrane region" description="Helical" evidence="7">
    <location>
        <begin position="157"/>
        <end position="176"/>
    </location>
</feature>
<reference evidence="8 9" key="1">
    <citation type="submission" date="2020-01" db="EMBL/GenBank/DDBJ databases">
        <title>Insect and environment-associated Actinomycetes.</title>
        <authorList>
            <person name="Currrie C."/>
            <person name="Chevrette M."/>
            <person name="Carlson C."/>
            <person name="Stubbendieck R."/>
            <person name="Wendt-Pienkowski E."/>
        </authorList>
    </citation>
    <scope>NUCLEOTIDE SEQUENCE [LARGE SCALE GENOMIC DNA]</scope>
    <source>
        <strain evidence="8 9">SID8386</strain>
    </source>
</reference>
<feature type="transmembrane region" description="Helical" evidence="7">
    <location>
        <begin position="43"/>
        <end position="64"/>
    </location>
</feature>
<feature type="transmembrane region" description="Helical" evidence="7">
    <location>
        <begin position="425"/>
        <end position="452"/>
    </location>
</feature>
<dbReference type="PIRSF" id="PIRSF006060">
    <property type="entry name" value="AA_transporter"/>
    <property type="match status" value="1"/>
</dbReference>
<feature type="transmembrane region" description="Helical" evidence="7">
    <location>
        <begin position="76"/>
        <end position="95"/>
    </location>
</feature>
<name>A0ABX0C6H2_9PSEU</name>
<accession>A0ABX0C6H2</accession>
<feature type="transmembrane region" description="Helical" evidence="7">
    <location>
        <begin position="221"/>
        <end position="239"/>
    </location>
</feature>
<evidence type="ECO:0000256" key="4">
    <source>
        <dbReference type="ARBA" id="ARBA00022989"/>
    </source>
</evidence>
<feature type="region of interest" description="Disordered" evidence="6">
    <location>
        <begin position="1"/>
        <end position="31"/>
    </location>
</feature>
<sequence length="518" mass="55561">MSLTGRRDEAHSAPDAGFVSDGRAQQAPERTGRLRGTMGTIQLAFTVLAMSAPIGNVVGVLPLGITRGNGIGSPTIYIFVGLIFLLFAVGFTTMTRNLPRAGAFYTYITAGLTRPVGLGAGFLAAFTYLVLMVGSYAFFGVSVQNVLTQFGLPNVPWWIWAVVCCVIITALGHFNVEISGKVLAVLMAVEVVLVMLFNLPVLFSGGPHGYQLDSFHPTQVFSGDLGVAVLFAIACFMGFESSAIYREEVRNPDRTIPRATYLAIIGLGTFYVLTSWALVTFWSPGKVVAAGAADPTQLFTGGFRYYMGSTFTQIMTVLVVSSVFAGALSTHNALSRYLFSLGRDGIMPAFLGKPHRKHGSPAKASAFATGAVVLVSIPFLASRLDPVTMYSSMFALGTFSLLVLFLLTTLAVLRYFRLITHRERVWNTVVAPALGFLGLLLLLVLSSVFYAMSIGGPQWLAVGQQLLLAVILVVGIVLGNRWRRTRPAAYARIGSAEGDDVGSQLTVEALPSPVQEEV</sequence>